<dbReference type="Gene3D" id="3.30.70.1390">
    <property type="entry name" value="ROC domain from the Parkinson's disease-associated leucine-rich repeat kinase 2"/>
    <property type="match status" value="1"/>
</dbReference>
<keyword evidence="5" id="KW-0418">Kinase</keyword>
<evidence type="ECO:0000256" key="1">
    <source>
        <dbReference type="ARBA" id="ARBA00012513"/>
    </source>
</evidence>
<keyword evidence="2" id="KW-0808">Transferase</keyword>
<comment type="catalytic activity">
    <reaction evidence="7">
        <text>L-threonyl-[protein] + ATP = O-phospho-L-threonyl-[protein] + ADP + H(+)</text>
        <dbReference type="Rhea" id="RHEA:46608"/>
        <dbReference type="Rhea" id="RHEA-COMP:11060"/>
        <dbReference type="Rhea" id="RHEA-COMP:11605"/>
        <dbReference type="ChEBI" id="CHEBI:15378"/>
        <dbReference type="ChEBI" id="CHEBI:30013"/>
        <dbReference type="ChEBI" id="CHEBI:30616"/>
        <dbReference type="ChEBI" id="CHEBI:61977"/>
        <dbReference type="ChEBI" id="CHEBI:456216"/>
        <dbReference type="EC" id="2.7.11.1"/>
    </reaction>
</comment>
<feature type="compositionally biased region" description="Basic and acidic residues" evidence="9">
    <location>
        <begin position="400"/>
        <end position="422"/>
    </location>
</feature>
<gene>
    <name evidence="11" type="ORF">CHS0354_038722</name>
</gene>
<evidence type="ECO:0000256" key="6">
    <source>
        <dbReference type="ARBA" id="ARBA00022840"/>
    </source>
</evidence>
<evidence type="ECO:0000313" key="12">
    <source>
        <dbReference type="Proteomes" id="UP001195483"/>
    </source>
</evidence>
<keyword evidence="3" id="KW-0677">Repeat</keyword>
<comment type="caution">
    <text evidence="11">The sequence shown here is derived from an EMBL/GenBank/DDBJ whole genome shotgun (WGS) entry which is preliminary data.</text>
</comment>
<evidence type="ECO:0000256" key="8">
    <source>
        <dbReference type="ARBA" id="ARBA00048679"/>
    </source>
</evidence>
<dbReference type="Pfam" id="PF08477">
    <property type="entry name" value="Roc"/>
    <property type="match status" value="1"/>
</dbReference>
<evidence type="ECO:0000256" key="7">
    <source>
        <dbReference type="ARBA" id="ARBA00047899"/>
    </source>
</evidence>
<dbReference type="Pfam" id="PF16095">
    <property type="entry name" value="COR-A"/>
    <property type="match status" value="1"/>
</dbReference>
<dbReference type="Gene3D" id="3.40.50.300">
    <property type="entry name" value="P-loop containing nucleotide triphosphate hydrolases"/>
    <property type="match status" value="2"/>
</dbReference>
<name>A0AAE0SF41_9BIVA</name>
<evidence type="ECO:0000256" key="4">
    <source>
        <dbReference type="ARBA" id="ARBA00022741"/>
    </source>
</evidence>
<reference evidence="11" key="2">
    <citation type="journal article" date="2021" name="Genome Biol. Evol.">
        <title>Developing a high-quality reference genome for a parasitic bivalve with doubly uniparental inheritance (Bivalvia: Unionida).</title>
        <authorList>
            <person name="Smith C.H."/>
        </authorList>
    </citation>
    <scope>NUCLEOTIDE SEQUENCE</scope>
    <source>
        <strain evidence="11">CHS0354</strain>
        <tissue evidence="11">Mantle</tissue>
    </source>
</reference>
<dbReference type="InterPro" id="IPR032171">
    <property type="entry name" value="COR-A"/>
</dbReference>
<dbReference type="PROSITE" id="PS51424">
    <property type="entry name" value="ROC"/>
    <property type="match status" value="1"/>
</dbReference>
<dbReference type="EMBL" id="JAEAOA010002251">
    <property type="protein sequence ID" value="KAK3590784.1"/>
    <property type="molecule type" value="Genomic_DNA"/>
</dbReference>
<keyword evidence="4" id="KW-0547">Nucleotide-binding</keyword>
<dbReference type="InterPro" id="IPR020859">
    <property type="entry name" value="ROC"/>
</dbReference>
<dbReference type="EC" id="2.7.11.1" evidence="1"/>
<evidence type="ECO:0000259" key="10">
    <source>
        <dbReference type="PROSITE" id="PS51424"/>
    </source>
</evidence>
<dbReference type="SUPFAM" id="SSF52540">
    <property type="entry name" value="P-loop containing nucleoside triphosphate hydrolases"/>
    <property type="match status" value="1"/>
</dbReference>
<keyword evidence="12" id="KW-1185">Reference proteome</keyword>
<feature type="region of interest" description="Disordered" evidence="9">
    <location>
        <begin position="391"/>
        <end position="482"/>
    </location>
</feature>
<proteinExistence type="predicted"/>
<keyword evidence="6" id="KW-0067">ATP-binding</keyword>
<feature type="region of interest" description="Disordered" evidence="9">
    <location>
        <begin position="1032"/>
        <end position="1051"/>
    </location>
</feature>
<sequence>MATAGLQEGVCNLVEDGTVKLEAGHDTWYCGIVVSGEVIMMTNYEASNVQLHRRKDGKVLVTHELESLPHATCAINDTEIYVILTGGQIVILSIQCTDGIYTIKRDRTILVQEGLDFYHGLSKVKDSLLVCGMKECMICWCIVSLDDGHIVDTFHQVCKGEYMYMTTKDGMIYISCNNGSIPSDDNGVYGYDIQNNSKDAYIYKHKELYCPAAITVDSKGFVFVCNYGDPGSMHHLTNKCELVSIYRQGIPHSVEAIFCDQHQGHLYVASRFSNVIKIYRPDYQGPVIPVAVLKMDERSLDMYKEALRAGKEKVYNIRVMVVGQYGVGKTTLTKRLLGEDVNILDKKSTEGIDVHIECCKVSLASGEWTKQEKDAEQQFRLQRLVKLLNGHAQKQNASEGQRRNDDHSANKENGSKNRDKTSISKTNKRPMQIKASIKKSKLLPSSQKSLSSITKMNKKGIEHSGKTTSNLSNVSGEAMSNRSETKDTVIEILHLVNKNTDKLEKNIEEYAALAMWDFAGQYVFYTTHQTFLTNRAIYLLVIDLSQQVTDLIKDDECFLDIEGMKLCKVHDMIEIWLNSIHSCTPSTDSGIPVVILVGTHLDKIPENSRQQVINEYFRKIRYMLKDKPTILHLVDDIAIDNTQCDSNLKLEELKRRILELAKEQRHWGEERPARWIPLEQAIMTLKVSGVKVAPLSLVQEINRSGSVRIDNKELDLFLRFQHEIGTVLYFSVEGLREKIMLDPQWIIDALKSLITAEDFIRQKPLITRKWYEFKDKGKLTYELLDVIWSKEKSPEFHDNKDYLLLLMEKLNIVARPKSYSQDGKQVKVENYFLAPCMLREATPMAVISPLPQPHMESSSVLCFAFVENFLPSPIFHRLLAASVAHWPIAKNKNSDDLIYCGCCVFDIDLHHRLTVFFREHVIFARVTRMGTTGEVPSVKLCIEVREFITVTLTNVIGYLGQSLRFDLFIRCPLSDGYSVNCLIPVADLKGNIDVPCHCQDNGHMIISSEMLKFWFQEEKQMDFGRRAVQKLSKMPQTKKGPSVTKSEPIHSKQSWVTSVEPSKYKNHKAATSAYTKWTTAIQPSLWMPSKQINPKTKEKAYSSADKKCKLHQSVLNQCLPNLEQRTTSEKIRELIKQIQERDQDIYEKFKICLVQAKQAFLKDMLNKQEATSGT</sequence>
<feature type="compositionally biased region" description="Low complexity" evidence="9">
    <location>
        <begin position="442"/>
        <end position="455"/>
    </location>
</feature>
<evidence type="ECO:0000256" key="3">
    <source>
        <dbReference type="ARBA" id="ARBA00022737"/>
    </source>
</evidence>
<reference evidence="11" key="3">
    <citation type="submission" date="2023-05" db="EMBL/GenBank/DDBJ databases">
        <authorList>
            <person name="Smith C.H."/>
        </authorList>
    </citation>
    <scope>NUCLEOTIDE SEQUENCE</scope>
    <source>
        <strain evidence="11">CHS0354</strain>
        <tissue evidence="11">Mantle</tissue>
    </source>
</reference>
<accession>A0AAE0SF41</accession>
<dbReference type="SUPFAM" id="SSF63829">
    <property type="entry name" value="Calcium-dependent phosphotriesterase"/>
    <property type="match status" value="1"/>
</dbReference>
<evidence type="ECO:0000256" key="5">
    <source>
        <dbReference type="ARBA" id="ARBA00022777"/>
    </source>
</evidence>
<protein>
    <recommendedName>
        <fullName evidence="1">non-specific serine/threonine protein kinase</fullName>
        <ecNumber evidence="1">2.7.11.1</ecNumber>
    </recommendedName>
</protein>
<evidence type="ECO:0000313" key="11">
    <source>
        <dbReference type="EMBL" id="KAK3590784.1"/>
    </source>
</evidence>
<feature type="domain" description="Roc" evidence="10">
    <location>
        <begin position="310"/>
        <end position="664"/>
    </location>
</feature>
<organism evidence="11 12">
    <name type="scientific">Potamilus streckersoni</name>
    <dbReference type="NCBI Taxonomy" id="2493646"/>
    <lineage>
        <taxon>Eukaryota</taxon>
        <taxon>Metazoa</taxon>
        <taxon>Spiralia</taxon>
        <taxon>Lophotrochozoa</taxon>
        <taxon>Mollusca</taxon>
        <taxon>Bivalvia</taxon>
        <taxon>Autobranchia</taxon>
        <taxon>Heteroconchia</taxon>
        <taxon>Palaeoheterodonta</taxon>
        <taxon>Unionida</taxon>
        <taxon>Unionoidea</taxon>
        <taxon>Unionidae</taxon>
        <taxon>Ambleminae</taxon>
        <taxon>Lampsilini</taxon>
        <taxon>Potamilus</taxon>
    </lineage>
</organism>
<dbReference type="AlphaFoldDB" id="A0AAE0SF41"/>
<evidence type="ECO:0000256" key="2">
    <source>
        <dbReference type="ARBA" id="ARBA00022679"/>
    </source>
</evidence>
<feature type="compositionally biased region" description="Polar residues" evidence="9">
    <location>
        <begin position="466"/>
        <end position="482"/>
    </location>
</feature>
<comment type="catalytic activity">
    <reaction evidence="8">
        <text>L-seryl-[protein] + ATP = O-phospho-L-seryl-[protein] + ADP + H(+)</text>
        <dbReference type="Rhea" id="RHEA:17989"/>
        <dbReference type="Rhea" id="RHEA-COMP:9863"/>
        <dbReference type="Rhea" id="RHEA-COMP:11604"/>
        <dbReference type="ChEBI" id="CHEBI:15378"/>
        <dbReference type="ChEBI" id="CHEBI:29999"/>
        <dbReference type="ChEBI" id="CHEBI:30616"/>
        <dbReference type="ChEBI" id="CHEBI:83421"/>
        <dbReference type="ChEBI" id="CHEBI:456216"/>
        <dbReference type="EC" id="2.7.11.1"/>
    </reaction>
</comment>
<reference evidence="11" key="1">
    <citation type="journal article" date="2021" name="Genome Biol. Evol.">
        <title>A High-Quality Reference Genome for a Parasitic Bivalve with Doubly Uniparental Inheritance (Bivalvia: Unionida).</title>
        <authorList>
            <person name="Smith C.H."/>
        </authorList>
    </citation>
    <scope>NUCLEOTIDE SEQUENCE</scope>
    <source>
        <strain evidence="11">CHS0354</strain>
    </source>
</reference>
<evidence type="ECO:0000256" key="9">
    <source>
        <dbReference type="SAM" id="MobiDB-lite"/>
    </source>
</evidence>
<dbReference type="PANTHER" id="PTHR12449">
    <property type="entry name" value="DEATH DOMAIN-CONTAINING PROTEIN"/>
    <property type="match status" value="1"/>
</dbReference>
<dbReference type="GO" id="GO:0005524">
    <property type="term" value="F:ATP binding"/>
    <property type="evidence" value="ECO:0007669"/>
    <property type="project" value="UniProtKB-KW"/>
</dbReference>
<dbReference type="GO" id="GO:0016301">
    <property type="term" value="F:kinase activity"/>
    <property type="evidence" value="ECO:0007669"/>
    <property type="project" value="UniProtKB-KW"/>
</dbReference>
<dbReference type="Proteomes" id="UP001195483">
    <property type="component" value="Unassembled WGS sequence"/>
</dbReference>
<dbReference type="InterPro" id="IPR039788">
    <property type="entry name" value="NOL4/NOL4L"/>
</dbReference>
<dbReference type="PANTHER" id="PTHR12449:SF18">
    <property type="entry name" value="DEATH DOMAIN-CONTAINING PROTEIN"/>
    <property type="match status" value="1"/>
</dbReference>
<dbReference type="InterPro" id="IPR027417">
    <property type="entry name" value="P-loop_NTPase"/>
</dbReference>